<gene>
    <name evidence="1" type="ORF">EPI10_022846</name>
</gene>
<evidence type="ECO:0000313" key="1">
    <source>
        <dbReference type="EMBL" id="KAA3472360.1"/>
    </source>
</evidence>
<organism evidence="1 2">
    <name type="scientific">Gossypium australe</name>
    <dbReference type="NCBI Taxonomy" id="47621"/>
    <lineage>
        <taxon>Eukaryota</taxon>
        <taxon>Viridiplantae</taxon>
        <taxon>Streptophyta</taxon>
        <taxon>Embryophyta</taxon>
        <taxon>Tracheophyta</taxon>
        <taxon>Spermatophyta</taxon>
        <taxon>Magnoliopsida</taxon>
        <taxon>eudicotyledons</taxon>
        <taxon>Gunneridae</taxon>
        <taxon>Pentapetalae</taxon>
        <taxon>rosids</taxon>
        <taxon>malvids</taxon>
        <taxon>Malvales</taxon>
        <taxon>Malvaceae</taxon>
        <taxon>Malvoideae</taxon>
        <taxon>Gossypium</taxon>
    </lineage>
</organism>
<dbReference type="OrthoDB" id="974159at2759"/>
<evidence type="ECO:0000313" key="2">
    <source>
        <dbReference type="Proteomes" id="UP000325315"/>
    </source>
</evidence>
<sequence>MNFRSRIPMTDVVEFSFLRSVKHSIAVRLKMEFKRGSTWVIQSNKLEEQLLFILLTFDGNCSTVYDKYRQSQLVGLFHGFSPRLFDYVNSFKLLSEVITYSTMNIKI</sequence>
<accession>A0A5B6VT48</accession>
<dbReference type="Proteomes" id="UP000325315">
    <property type="component" value="Unassembled WGS sequence"/>
</dbReference>
<protein>
    <submittedName>
        <fullName evidence="1">Dysferlin</fullName>
    </submittedName>
</protein>
<keyword evidence="2" id="KW-1185">Reference proteome</keyword>
<dbReference type="EMBL" id="SMMG02000005">
    <property type="protein sequence ID" value="KAA3472360.1"/>
    <property type="molecule type" value="Genomic_DNA"/>
</dbReference>
<proteinExistence type="predicted"/>
<reference evidence="2" key="1">
    <citation type="journal article" date="2019" name="Plant Biotechnol. J.">
        <title>Genome sequencing of the Australian wild diploid species Gossypium australe highlights disease resistance and delayed gland morphogenesis.</title>
        <authorList>
            <person name="Cai Y."/>
            <person name="Cai X."/>
            <person name="Wang Q."/>
            <person name="Wang P."/>
            <person name="Zhang Y."/>
            <person name="Cai C."/>
            <person name="Xu Y."/>
            <person name="Wang K."/>
            <person name="Zhou Z."/>
            <person name="Wang C."/>
            <person name="Geng S."/>
            <person name="Li B."/>
            <person name="Dong Q."/>
            <person name="Hou Y."/>
            <person name="Wang H."/>
            <person name="Ai P."/>
            <person name="Liu Z."/>
            <person name="Yi F."/>
            <person name="Sun M."/>
            <person name="An G."/>
            <person name="Cheng J."/>
            <person name="Zhang Y."/>
            <person name="Shi Q."/>
            <person name="Xie Y."/>
            <person name="Shi X."/>
            <person name="Chang Y."/>
            <person name="Huang F."/>
            <person name="Chen Y."/>
            <person name="Hong S."/>
            <person name="Mi L."/>
            <person name="Sun Q."/>
            <person name="Zhang L."/>
            <person name="Zhou B."/>
            <person name="Peng R."/>
            <person name="Zhang X."/>
            <person name="Liu F."/>
        </authorList>
    </citation>
    <scope>NUCLEOTIDE SEQUENCE [LARGE SCALE GENOMIC DNA]</scope>
    <source>
        <strain evidence="2">cv. PA1801</strain>
    </source>
</reference>
<dbReference type="AlphaFoldDB" id="A0A5B6VT48"/>
<name>A0A5B6VT48_9ROSI</name>
<comment type="caution">
    <text evidence="1">The sequence shown here is derived from an EMBL/GenBank/DDBJ whole genome shotgun (WGS) entry which is preliminary data.</text>
</comment>